<dbReference type="Proteomes" id="UP001163726">
    <property type="component" value="Chromosome"/>
</dbReference>
<name>A0ABY7ANI6_9ALTE</name>
<accession>A0ABY7ANI6</accession>
<dbReference type="SUPFAM" id="SSF52540">
    <property type="entry name" value="P-loop containing nucleoside triphosphate hydrolases"/>
    <property type="match status" value="1"/>
</dbReference>
<evidence type="ECO:0000313" key="3">
    <source>
        <dbReference type="Proteomes" id="UP001163726"/>
    </source>
</evidence>
<sequence length="327" mass="37438">MKQALLVGMPRSGTTWLAKGVDRQKNTIYFHEPDSEEKINIPHFIEDTEVENHIDTVRQYLPGIINNKSLKVIGRLPFYPKEKLSSIALNTNKAKIYLAKIANSLFKKINIKKASISLPKSQDNVIFWKSIESPARLNVLAQANPEMPIAYVVRHPCGVINSELRGISSHEFGDNLPIYQAFGLMEELVNSSVGKALNFDMDQFKALTPAQRLAVRWLIYNEKALNDVKNNDNIKLFIYEDICSDPKREFKKIYDHLGLKDNGEIEQYVLETTSSETETYYSIQKDPLHSAMKWRKQLPAEDQLAIQDILKGTRSYQLFEQYNTPSA</sequence>
<dbReference type="RefSeq" id="WP_268075050.1">
    <property type="nucleotide sequence ID" value="NZ_CP109965.1"/>
</dbReference>
<dbReference type="Pfam" id="PF00685">
    <property type="entry name" value="Sulfotransfer_1"/>
    <property type="match status" value="1"/>
</dbReference>
<evidence type="ECO:0000313" key="2">
    <source>
        <dbReference type="EMBL" id="WAJ70701.1"/>
    </source>
</evidence>
<dbReference type="InterPro" id="IPR027417">
    <property type="entry name" value="P-loop_NTPase"/>
</dbReference>
<dbReference type="PANTHER" id="PTHR10704:SF44">
    <property type="entry name" value="LD35051P-RELATED"/>
    <property type="match status" value="1"/>
</dbReference>
<feature type="domain" description="Sulfotransferase" evidence="1">
    <location>
        <begin position="3"/>
        <end position="283"/>
    </location>
</feature>
<dbReference type="PANTHER" id="PTHR10704">
    <property type="entry name" value="CARBOHYDRATE SULFOTRANSFERASE"/>
    <property type="match status" value="1"/>
</dbReference>
<dbReference type="InterPro" id="IPR000863">
    <property type="entry name" value="Sulfotransferase_dom"/>
</dbReference>
<dbReference type="EMBL" id="CP109965">
    <property type="protein sequence ID" value="WAJ70701.1"/>
    <property type="molecule type" value="Genomic_DNA"/>
</dbReference>
<protein>
    <submittedName>
        <fullName evidence="2">Sulfotransferase</fullName>
    </submittedName>
</protein>
<proteinExistence type="predicted"/>
<dbReference type="Gene3D" id="3.40.50.300">
    <property type="entry name" value="P-loop containing nucleotide triphosphate hydrolases"/>
    <property type="match status" value="1"/>
</dbReference>
<reference evidence="2" key="1">
    <citation type="submission" date="2022-10" db="EMBL/GenBank/DDBJ databases">
        <title>Catenovulum adriacola sp. nov. isolated in the Harbour of Susak.</title>
        <authorList>
            <person name="Schoch T."/>
            <person name="Reich S.J."/>
            <person name="Stoeferle S."/>
            <person name="Flaiz M."/>
            <person name="Kazda M."/>
            <person name="Riedel C.U."/>
            <person name="Duerre P."/>
        </authorList>
    </citation>
    <scope>NUCLEOTIDE SEQUENCE</scope>
    <source>
        <strain evidence="2">TS8</strain>
    </source>
</reference>
<keyword evidence="3" id="KW-1185">Reference proteome</keyword>
<gene>
    <name evidence="2" type="ORF">OLW01_02480</name>
</gene>
<organism evidence="2 3">
    <name type="scientific">Catenovulum adriaticum</name>
    <dbReference type="NCBI Taxonomy" id="2984846"/>
    <lineage>
        <taxon>Bacteria</taxon>
        <taxon>Pseudomonadati</taxon>
        <taxon>Pseudomonadota</taxon>
        <taxon>Gammaproteobacteria</taxon>
        <taxon>Alteromonadales</taxon>
        <taxon>Alteromonadaceae</taxon>
        <taxon>Catenovulum</taxon>
    </lineage>
</organism>
<evidence type="ECO:0000259" key="1">
    <source>
        <dbReference type="Pfam" id="PF00685"/>
    </source>
</evidence>
<dbReference type="InterPro" id="IPR051135">
    <property type="entry name" value="Gal/GlcNAc/GalNAc_ST"/>
</dbReference>